<name>A0A840YHT9_9PROT</name>
<dbReference type="EMBL" id="JACIJD010000028">
    <property type="protein sequence ID" value="MBB5696037.1"/>
    <property type="molecule type" value="Genomic_DNA"/>
</dbReference>
<dbReference type="InterPro" id="IPR009492">
    <property type="entry name" value="TniQ"/>
</dbReference>
<protein>
    <recommendedName>
        <fullName evidence="1">TniQ domain-containing protein</fullName>
    </recommendedName>
</protein>
<comment type="caution">
    <text evidence="2">The sequence shown here is derived from an EMBL/GenBank/DDBJ whole genome shotgun (WGS) entry which is preliminary data.</text>
</comment>
<proteinExistence type="predicted"/>
<gene>
    <name evidence="2" type="ORF">FHS87_004105</name>
</gene>
<feature type="domain" description="TniQ" evidence="1">
    <location>
        <begin position="2"/>
        <end position="138"/>
    </location>
</feature>
<organism evidence="2 3">
    <name type="scientific">Muricoccus pecuniae</name>
    <dbReference type="NCBI Taxonomy" id="693023"/>
    <lineage>
        <taxon>Bacteria</taxon>
        <taxon>Pseudomonadati</taxon>
        <taxon>Pseudomonadota</taxon>
        <taxon>Alphaproteobacteria</taxon>
        <taxon>Acetobacterales</taxon>
        <taxon>Roseomonadaceae</taxon>
        <taxon>Muricoccus</taxon>
    </lineage>
</organism>
<dbReference type="Pfam" id="PF06527">
    <property type="entry name" value="TniQ"/>
    <property type="match status" value="1"/>
</dbReference>
<evidence type="ECO:0000259" key="1">
    <source>
        <dbReference type="Pfam" id="PF06527"/>
    </source>
</evidence>
<sequence>MPPPEEDELISSWLDRTARFYGQPLQALLGRIAPGGKPIDLAAIDLGHPRRGLSPVAKLLGLSLDGLLPHTVAAAYPRAGELVAFGAARPDGFSRPRLRYAACPHCLEQQRADRGICYLRRAWGMAPRTVCSLHRVTLVEARPGTLLHPVLAAYLRQHQRSDNPLCFLPPGVEAVAHHAHWAPDTAAAAALHQQMAELQDGILTVEAGNQPGRGRSASEERALIVSDLVWAFTRTDYPYRDRLVYEAFASPVLDNPWIMAQGRRPGPADFRRLHVTERHLLMATAAVLTGSSSLRQAFLPLPGNWQADLETLGRRLGDDDRRALAHKQRKWSNVWQGSPPAKAPPAHRAILTVKENSGAYRAHYPR</sequence>
<evidence type="ECO:0000313" key="3">
    <source>
        <dbReference type="Proteomes" id="UP000580654"/>
    </source>
</evidence>
<dbReference type="Proteomes" id="UP000580654">
    <property type="component" value="Unassembled WGS sequence"/>
</dbReference>
<accession>A0A840YHT9</accession>
<dbReference type="RefSeq" id="WP_184521146.1">
    <property type="nucleotide sequence ID" value="NZ_JACIJD010000028.1"/>
</dbReference>
<keyword evidence="3" id="KW-1185">Reference proteome</keyword>
<reference evidence="2 3" key="1">
    <citation type="submission" date="2020-08" db="EMBL/GenBank/DDBJ databases">
        <title>Genomic Encyclopedia of Type Strains, Phase IV (KMG-IV): sequencing the most valuable type-strain genomes for metagenomic binning, comparative biology and taxonomic classification.</title>
        <authorList>
            <person name="Goeker M."/>
        </authorList>
    </citation>
    <scope>NUCLEOTIDE SEQUENCE [LARGE SCALE GENOMIC DNA]</scope>
    <source>
        <strain evidence="2 3">DSM 25622</strain>
    </source>
</reference>
<dbReference type="AlphaFoldDB" id="A0A840YHT9"/>
<evidence type="ECO:0000313" key="2">
    <source>
        <dbReference type="EMBL" id="MBB5696037.1"/>
    </source>
</evidence>